<feature type="transmembrane region" description="Helical" evidence="1">
    <location>
        <begin position="79"/>
        <end position="103"/>
    </location>
</feature>
<keyword evidence="4" id="KW-1185">Reference proteome</keyword>
<accession>A0ABT3KJ43</accession>
<proteinExistence type="predicted"/>
<evidence type="ECO:0000313" key="3">
    <source>
        <dbReference type="EMBL" id="MCW4630540.1"/>
    </source>
</evidence>
<evidence type="ECO:0000259" key="2">
    <source>
        <dbReference type="Pfam" id="PF01478"/>
    </source>
</evidence>
<evidence type="ECO:0000313" key="4">
    <source>
        <dbReference type="Proteomes" id="UP001431181"/>
    </source>
</evidence>
<gene>
    <name evidence="3" type="ORF">ONZ52_17025</name>
</gene>
<protein>
    <submittedName>
        <fullName evidence="3">Prepilin peptidase</fullName>
        <ecNumber evidence="3">3.4.23.43</ecNumber>
    </submittedName>
</protein>
<feature type="transmembrane region" description="Helical" evidence="1">
    <location>
        <begin position="123"/>
        <end position="146"/>
    </location>
</feature>
<organism evidence="3 4">
    <name type="scientific">Marinomonas rhodophyticola</name>
    <dbReference type="NCBI Taxonomy" id="2992803"/>
    <lineage>
        <taxon>Bacteria</taxon>
        <taxon>Pseudomonadati</taxon>
        <taxon>Pseudomonadota</taxon>
        <taxon>Gammaproteobacteria</taxon>
        <taxon>Oceanospirillales</taxon>
        <taxon>Oceanospirillaceae</taxon>
        <taxon>Marinomonas</taxon>
    </lineage>
</organism>
<comment type="caution">
    <text evidence="3">The sequence shown here is derived from an EMBL/GenBank/DDBJ whole genome shotgun (WGS) entry which is preliminary data.</text>
</comment>
<dbReference type="RefSeq" id="WP_265219889.1">
    <property type="nucleotide sequence ID" value="NZ_JAPEUL010000009.1"/>
</dbReference>
<dbReference type="InterPro" id="IPR000045">
    <property type="entry name" value="Prepilin_IV_endopep_pep"/>
</dbReference>
<evidence type="ECO:0000256" key="1">
    <source>
        <dbReference type="SAM" id="Phobius"/>
    </source>
</evidence>
<feature type="domain" description="Prepilin type IV endopeptidase peptidase" evidence="2">
    <location>
        <begin position="23"/>
        <end position="138"/>
    </location>
</feature>
<sequence>MNLNSSVELCVNRLMTDFCIFSALIFALMWAVVSDVFYRRIDNVLIGGLLFGWVVAVLLSVCSFGTYVQMSQTELFRYLLFSVAGALCVLLVGGGLFLVGQVGAGDIKLMSVLCLWVGYDDQLGFLMITALIGGTLALSAPIFSYIESKGSELMVRVLTQYPRLSVPAPVARANDGIRGVPYGVAISVGAGCFFGPRLFHVF</sequence>
<feature type="transmembrane region" description="Helical" evidence="1">
    <location>
        <begin position="18"/>
        <end position="38"/>
    </location>
</feature>
<dbReference type="Pfam" id="PF01478">
    <property type="entry name" value="Peptidase_A24"/>
    <property type="match status" value="1"/>
</dbReference>
<dbReference type="GO" id="GO:0004190">
    <property type="term" value="F:aspartic-type endopeptidase activity"/>
    <property type="evidence" value="ECO:0007669"/>
    <property type="project" value="UniProtKB-EC"/>
</dbReference>
<name>A0ABT3KJ43_9GAMM</name>
<keyword evidence="3" id="KW-0378">Hydrolase</keyword>
<keyword evidence="1" id="KW-0472">Membrane</keyword>
<keyword evidence="1" id="KW-0812">Transmembrane</keyword>
<feature type="transmembrane region" description="Helical" evidence="1">
    <location>
        <begin position="44"/>
        <end position="67"/>
    </location>
</feature>
<dbReference type="Proteomes" id="UP001431181">
    <property type="component" value="Unassembled WGS sequence"/>
</dbReference>
<dbReference type="EC" id="3.4.23.43" evidence="3"/>
<dbReference type="EMBL" id="JAPEUL010000009">
    <property type="protein sequence ID" value="MCW4630540.1"/>
    <property type="molecule type" value="Genomic_DNA"/>
</dbReference>
<dbReference type="Gene3D" id="1.20.120.1220">
    <property type="match status" value="1"/>
</dbReference>
<keyword evidence="1" id="KW-1133">Transmembrane helix</keyword>
<reference evidence="3" key="1">
    <citation type="submission" date="2022-11" db="EMBL/GenBank/DDBJ databases">
        <title>Marinomonas sp. nov., isolated from marine algae.</title>
        <authorList>
            <person name="Choi D.G."/>
            <person name="Kim J.M."/>
            <person name="Lee J.K."/>
            <person name="Baek J.H."/>
            <person name="Jeon C.O."/>
        </authorList>
    </citation>
    <scope>NUCLEOTIDE SEQUENCE</scope>
    <source>
        <strain evidence="3">KJ51-3</strain>
    </source>
</reference>